<dbReference type="OrthoDB" id="67027at2759"/>
<proteinExistence type="predicted"/>
<name>A0A8H3J7Z7_9LECA</name>
<protein>
    <recommendedName>
        <fullName evidence="1">RNase III domain-containing protein</fullName>
    </recommendedName>
</protein>
<evidence type="ECO:0000259" key="1">
    <source>
        <dbReference type="PROSITE" id="PS50142"/>
    </source>
</evidence>
<dbReference type="SUPFAM" id="SSF69065">
    <property type="entry name" value="RNase III domain-like"/>
    <property type="match status" value="1"/>
</dbReference>
<dbReference type="InterPro" id="IPR000999">
    <property type="entry name" value="RNase_III_dom"/>
</dbReference>
<feature type="domain" description="RNase III" evidence="1">
    <location>
        <begin position="10"/>
        <end position="136"/>
    </location>
</feature>
<dbReference type="Gene3D" id="1.10.1520.10">
    <property type="entry name" value="Ribonuclease III domain"/>
    <property type="match status" value="1"/>
</dbReference>
<dbReference type="GO" id="GO:0004525">
    <property type="term" value="F:ribonuclease III activity"/>
    <property type="evidence" value="ECO:0007669"/>
    <property type="project" value="InterPro"/>
</dbReference>
<dbReference type="CDD" id="cd00593">
    <property type="entry name" value="RIBOc"/>
    <property type="match status" value="1"/>
</dbReference>
<reference evidence="2" key="1">
    <citation type="submission" date="2021-03" db="EMBL/GenBank/DDBJ databases">
        <authorList>
            <person name="Tagirdzhanova G."/>
        </authorList>
    </citation>
    <scope>NUCLEOTIDE SEQUENCE</scope>
</reference>
<dbReference type="EMBL" id="CAJPDR010000767">
    <property type="protein sequence ID" value="CAF9942520.1"/>
    <property type="molecule type" value="Genomic_DNA"/>
</dbReference>
<gene>
    <name evidence="2" type="ORF">ALECFALPRED_009784</name>
</gene>
<dbReference type="Proteomes" id="UP000664203">
    <property type="component" value="Unassembled WGS sequence"/>
</dbReference>
<dbReference type="Pfam" id="PF14622">
    <property type="entry name" value="Ribonucleas_3_3"/>
    <property type="match status" value="1"/>
</dbReference>
<accession>A0A8H3J7Z7</accession>
<keyword evidence="3" id="KW-1185">Reference proteome</keyword>
<dbReference type="PROSITE" id="PS50142">
    <property type="entry name" value="RNASE_3_2"/>
    <property type="match status" value="1"/>
</dbReference>
<comment type="caution">
    <text evidence="2">The sequence shown here is derived from an EMBL/GenBank/DDBJ whole genome shotgun (WGS) entry which is preliminary data.</text>
</comment>
<sequence length="152" mass="16485">MAHNHMMHSIYGVENIIGYHFTNTGMIWEALQAAGSPVYVIGNRRLIDGNKRLAVLGDKVLDLALAEAWHEGDDARVRFDQIRQQVGGNPNLDSIGRATGLVAFVVHSPSSLGVVSRITMSATVEAILGAVYLDSDMNTVRRVMTTLGLVPT</sequence>
<dbReference type="InterPro" id="IPR036389">
    <property type="entry name" value="RNase_III_sf"/>
</dbReference>
<organism evidence="2 3">
    <name type="scientific">Alectoria fallacina</name>
    <dbReference type="NCBI Taxonomy" id="1903189"/>
    <lineage>
        <taxon>Eukaryota</taxon>
        <taxon>Fungi</taxon>
        <taxon>Dikarya</taxon>
        <taxon>Ascomycota</taxon>
        <taxon>Pezizomycotina</taxon>
        <taxon>Lecanoromycetes</taxon>
        <taxon>OSLEUM clade</taxon>
        <taxon>Lecanoromycetidae</taxon>
        <taxon>Lecanorales</taxon>
        <taxon>Lecanorineae</taxon>
        <taxon>Parmeliaceae</taxon>
        <taxon>Alectoria</taxon>
    </lineage>
</organism>
<dbReference type="GO" id="GO:0006396">
    <property type="term" value="P:RNA processing"/>
    <property type="evidence" value="ECO:0007669"/>
    <property type="project" value="InterPro"/>
</dbReference>
<evidence type="ECO:0000313" key="2">
    <source>
        <dbReference type="EMBL" id="CAF9942520.1"/>
    </source>
</evidence>
<evidence type="ECO:0000313" key="3">
    <source>
        <dbReference type="Proteomes" id="UP000664203"/>
    </source>
</evidence>
<dbReference type="AlphaFoldDB" id="A0A8H3J7Z7"/>